<dbReference type="InterPro" id="IPR000182">
    <property type="entry name" value="GNAT_dom"/>
</dbReference>
<proteinExistence type="predicted"/>
<sequence length="225" mass="24347">MMRNVITLVLLAAQSPAVPALLSFMNPPPKQPALHFRPGLPTDNPLIRQSMLEARMNPAFLKPEYFTIAEHPGPNAGTGRATTAGFGQIRPILGTGGQVCELASVYVLPASRNQRIGSRIIARLVENFRADKSRARQVPSSSQSVPTPRLVLLTLADTAPFYSPHGFLVLPDPVRAKPHLPMLFVLEYLAGSVVARLSRGPATKLVCMELQEGGNSGRRAAKRTN</sequence>
<dbReference type="AlphaFoldDB" id="A0A4D9D3N8"/>
<evidence type="ECO:0000313" key="3">
    <source>
        <dbReference type="EMBL" id="TFJ84065.1"/>
    </source>
</evidence>
<dbReference type="Pfam" id="PF13508">
    <property type="entry name" value="Acetyltransf_7"/>
    <property type="match status" value="1"/>
</dbReference>
<reference evidence="3 4" key="1">
    <citation type="submission" date="2019-01" db="EMBL/GenBank/DDBJ databases">
        <title>Nuclear Genome Assembly of the Microalgal Biofuel strain Nannochloropsis salina CCMP1776.</title>
        <authorList>
            <person name="Hovde B."/>
        </authorList>
    </citation>
    <scope>NUCLEOTIDE SEQUENCE [LARGE SCALE GENOMIC DNA]</scope>
    <source>
        <strain evidence="3 4">CCMP1776</strain>
    </source>
</reference>
<dbReference type="OrthoDB" id="190793at2759"/>
<feature type="domain" description="N-acetyltransferase" evidence="2">
    <location>
        <begin position="34"/>
        <end position="187"/>
    </location>
</feature>
<keyword evidence="4" id="KW-1185">Reference proteome</keyword>
<organism evidence="3 4">
    <name type="scientific">Nannochloropsis salina CCMP1776</name>
    <dbReference type="NCBI Taxonomy" id="1027361"/>
    <lineage>
        <taxon>Eukaryota</taxon>
        <taxon>Sar</taxon>
        <taxon>Stramenopiles</taxon>
        <taxon>Ochrophyta</taxon>
        <taxon>Eustigmatophyceae</taxon>
        <taxon>Eustigmatales</taxon>
        <taxon>Monodopsidaceae</taxon>
        <taxon>Microchloropsis</taxon>
        <taxon>Microchloropsis salina</taxon>
    </lineage>
</organism>
<feature type="signal peptide" evidence="1">
    <location>
        <begin position="1"/>
        <end position="20"/>
    </location>
</feature>
<name>A0A4D9D3N8_9STRA</name>
<dbReference type="EMBL" id="SDOX01000020">
    <property type="protein sequence ID" value="TFJ84065.1"/>
    <property type="molecule type" value="Genomic_DNA"/>
</dbReference>
<feature type="chain" id="PRO_5020032761" description="N-acetyltransferase domain-containing protein" evidence="1">
    <location>
        <begin position="21"/>
        <end position="225"/>
    </location>
</feature>
<dbReference type="CDD" id="cd04301">
    <property type="entry name" value="NAT_SF"/>
    <property type="match status" value="1"/>
</dbReference>
<dbReference type="SUPFAM" id="SSF55729">
    <property type="entry name" value="Acyl-CoA N-acyltransferases (Nat)"/>
    <property type="match status" value="1"/>
</dbReference>
<gene>
    <name evidence="3" type="ORF">NSK_004538</name>
</gene>
<protein>
    <recommendedName>
        <fullName evidence="2">N-acetyltransferase domain-containing protein</fullName>
    </recommendedName>
</protein>
<dbReference type="Proteomes" id="UP000355283">
    <property type="component" value="Unassembled WGS sequence"/>
</dbReference>
<dbReference type="Gene3D" id="3.40.630.30">
    <property type="match status" value="1"/>
</dbReference>
<keyword evidence="1" id="KW-0732">Signal</keyword>
<evidence type="ECO:0000256" key="1">
    <source>
        <dbReference type="SAM" id="SignalP"/>
    </source>
</evidence>
<evidence type="ECO:0000313" key="4">
    <source>
        <dbReference type="Proteomes" id="UP000355283"/>
    </source>
</evidence>
<evidence type="ECO:0000259" key="2">
    <source>
        <dbReference type="PROSITE" id="PS51186"/>
    </source>
</evidence>
<dbReference type="GO" id="GO:0016747">
    <property type="term" value="F:acyltransferase activity, transferring groups other than amino-acyl groups"/>
    <property type="evidence" value="ECO:0007669"/>
    <property type="project" value="InterPro"/>
</dbReference>
<dbReference type="PROSITE" id="PS51186">
    <property type="entry name" value="GNAT"/>
    <property type="match status" value="1"/>
</dbReference>
<accession>A0A4D9D3N8</accession>
<comment type="caution">
    <text evidence="3">The sequence shown here is derived from an EMBL/GenBank/DDBJ whole genome shotgun (WGS) entry which is preliminary data.</text>
</comment>
<dbReference type="InterPro" id="IPR016181">
    <property type="entry name" value="Acyl_CoA_acyltransferase"/>
</dbReference>